<evidence type="ECO:0000256" key="1">
    <source>
        <dbReference type="SAM" id="SignalP"/>
    </source>
</evidence>
<sequence>MIFTNYIRFCLLIWLTLIFGSYAYDLSERLEPKGALKVRLDYHLATTWPNRLKKKGKQIRRTFLWSTHLKFMNPVSEISDGQLWQMAEDAYKEMQAEQKLYGVNSKKDTPKAISVLAFGNEIIISSTIKGIKPFAYDYKKSAVSATLEKCQSDWDEAGGSPEKKLHKNQGGCSEVMSAQLYYSIYTQDEHPLRGRNARICAVVAKDDSPAERQNPCGTGSADVWGCNKFVAEEGLNDLDKSIVAESYDLSTLAGGIDTIDQIQICEASESESESKKQDSKS</sequence>
<name>A0A1V6SM21_9EURO</name>
<dbReference type="EMBL" id="MLKD01000030">
    <property type="protein sequence ID" value="OQE15101.1"/>
    <property type="molecule type" value="Genomic_DNA"/>
</dbReference>
<reference evidence="3" key="1">
    <citation type="journal article" date="2017" name="Nat. Microbiol.">
        <title>Global analysis of biosynthetic gene clusters reveals vast potential of secondary metabolite production in Penicillium species.</title>
        <authorList>
            <person name="Nielsen J.C."/>
            <person name="Grijseels S."/>
            <person name="Prigent S."/>
            <person name="Ji B."/>
            <person name="Dainat J."/>
            <person name="Nielsen K.F."/>
            <person name="Frisvad J.C."/>
            <person name="Workman M."/>
            <person name="Nielsen J."/>
        </authorList>
    </citation>
    <scope>NUCLEOTIDE SEQUENCE [LARGE SCALE GENOMIC DNA]</scope>
    <source>
        <strain evidence="3">IBT 24891</strain>
    </source>
</reference>
<dbReference type="AlphaFoldDB" id="A0A1V6SM21"/>
<keyword evidence="1" id="KW-0732">Signal</keyword>
<evidence type="ECO:0000313" key="3">
    <source>
        <dbReference type="Proteomes" id="UP000191285"/>
    </source>
</evidence>
<protein>
    <submittedName>
        <fullName evidence="2">Uncharacterized protein</fullName>
    </submittedName>
</protein>
<dbReference type="OrthoDB" id="3780330at2759"/>
<dbReference type="Proteomes" id="UP000191285">
    <property type="component" value="Unassembled WGS sequence"/>
</dbReference>
<proteinExistence type="predicted"/>
<keyword evidence="3" id="KW-1185">Reference proteome</keyword>
<accession>A0A1V6SM21</accession>
<evidence type="ECO:0000313" key="2">
    <source>
        <dbReference type="EMBL" id="OQE15101.1"/>
    </source>
</evidence>
<feature type="signal peptide" evidence="1">
    <location>
        <begin position="1"/>
        <end position="23"/>
    </location>
</feature>
<feature type="chain" id="PRO_5012528716" evidence="1">
    <location>
        <begin position="24"/>
        <end position="281"/>
    </location>
</feature>
<organism evidence="2 3">
    <name type="scientific">Penicillium steckii</name>
    <dbReference type="NCBI Taxonomy" id="303698"/>
    <lineage>
        <taxon>Eukaryota</taxon>
        <taxon>Fungi</taxon>
        <taxon>Dikarya</taxon>
        <taxon>Ascomycota</taxon>
        <taxon>Pezizomycotina</taxon>
        <taxon>Eurotiomycetes</taxon>
        <taxon>Eurotiomycetidae</taxon>
        <taxon>Eurotiales</taxon>
        <taxon>Aspergillaceae</taxon>
        <taxon>Penicillium</taxon>
    </lineage>
</organism>
<comment type="caution">
    <text evidence="2">The sequence shown here is derived from an EMBL/GenBank/DDBJ whole genome shotgun (WGS) entry which is preliminary data.</text>
</comment>
<gene>
    <name evidence="2" type="ORF">PENSTE_c030G05047</name>
</gene>